<feature type="region of interest" description="Disordered" evidence="1">
    <location>
        <begin position="91"/>
        <end position="113"/>
    </location>
</feature>
<evidence type="ECO:0000313" key="3">
    <source>
        <dbReference type="EMBL" id="RKF21813.1"/>
    </source>
</evidence>
<proteinExistence type="predicted"/>
<evidence type="ECO:0008006" key="5">
    <source>
        <dbReference type="Google" id="ProtNLM"/>
    </source>
</evidence>
<organism evidence="3 4">
    <name type="scientific">Altericroceibacterium spongiae</name>
    <dbReference type="NCBI Taxonomy" id="2320269"/>
    <lineage>
        <taxon>Bacteria</taxon>
        <taxon>Pseudomonadati</taxon>
        <taxon>Pseudomonadota</taxon>
        <taxon>Alphaproteobacteria</taxon>
        <taxon>Sphingomonadales</taxon>
        <taxon>Erythrobacteraceae</taxon>
        <taxon>Altericroceibacterium</taxon>
    </lineage>
</organism>
<evidence type="ECO:0000256" key="2">
    <source>
        <dbReference type="SAM" id="SignalP"/>
    </source>
</evidence>
<dbReference type="EMBL" id="RAPF01000003">
    <property type="protein sequence ID" value="RKF21813.1"/>
    <property type="molecule type" value="Genomic_DNA"/>
</dbReference>
<accession>A0A420EMB1</accession>
<feature type="signal peptide" evidence="2">
    <location>
        <begin position="1"/>
        <end position="17"/>
    </location>
</feature>
<dbReference type="RefSeq" id="WP_120324221.1">
    <property type="nucleotide sequence ID" value="NZ_RAPF01000003.1"/>
</dbReference>
<feature type="chain" id="PRO_5019053284" description="Lipoprotein" evidence="2">
    <location>
        <begin position="18"/>
        <end position="154"/>
    </location>
</feature>
<dbReference type="Proteomes" id="UP000284395">
    <property type="component" value="Unassembled WGS sequence"/>
</dbReference>
<dbReference type="AlphaFoldDB" id="A0A420EMB1"/>
<reference evidence="3 4" key="1">
    <citation type="submission" date="2018-09" db="EMBL/GenBank/DDBJ databases">
        <title>Altererythrobacter spongiae sp. nov., isolated from a marine sponge.</title>
        <authorList>
            <person name="Zhuang L."/>
            <person name="Luo L."/>
        </authorList>
    </citation>
    <scope>NUCLEOTIDE SEQUENCE [LARGE SCALE GENOMIC DNA]</scope>
    <source>
        <strain evidence="3 4">HN-Y73</strain>
    </source>
</reference>
<name>A0A420EMB1_9SPHN</name>
<evidence type="ECO:0000256" key="1">
    <source>
        <dbReference type="SAM" id="MobiDB-lite"/>
    </source>
</evidence>
<protein>
    <recommendedName>
        <fullName evidence="5">Lipoprotein</fullName>
    </recommendedName>
</protein>
<sequence>MRSLAILIMACSLVSCATNDPGNAEQMTSPDKTADAKCPVISSDGWRAWINIMPSPDKERNLHIIGMLELPTPGYDVRLIAGGGRSCDAAKPAVSARSDTAGRDRDAGGELDQSGLSGTCNLFGLPLYPDPLWRKKYRDDKEGEQGFLMALWLV</sequence>
<keyword evidence="2" id="KW-0732">Signal</keyword>
<comment type="caution">
    <text evidence="3">The sequence shown here is derived from an EMBL/GenBank/DDBJ whole genome shotgun (WGS) entry which is preliminary data.</text>
</comment>
<dbReference type="PROSITE" id="PS51257">
    <property type="entry name" value="PROKAR_LIPOPROTEIN"/>
    <property type="match status" value="1"/>
</dbReference>
<keyword evidence="4" id="KW-1185">Reference proteome</keyword>
<gene>
    <name evidence="3" type="ORF">D6851_07285</name>
</gene>
<evidence type="ECO:0000313" key="4">
    <source>
        <dbReference type="Proteomes" id="UP000284395"/>
    </source>
</evidence>
<dbReference type="OrthoDB" id="7620622at2"/>